<keyword evidence="1" id="KW-0472">Membrane</keyword>
<keyword evidence="1" id="KW-0812">Transmembrane</keyword>
<feature type="transmembrane region" description="Helical" evidence="1">
    <location>
        <begin position="26"/>
        <end position="45"/>
    </location>
</feature>
<dbReference type="EMBL" id="VLKQ01000008">
    <property type="protein sequence ID" value="TWI11804.1"/>
    <property type="molecule type" value="Genomic_DNA"/>
</dbReference>
<keyword evidence="3" id="KW-1185">Reference proteome</keyword>
<dbReference type="AlphaFoldDB" id="A0A562LVZ6"/>
<gene>
    <name evidence="2" type="ORF">IP98_01972</name>
</gene>
<keyword evidence="1" id="KW-1133">Transmembrane helix</keyword>
<evidence type="ECO:0000313" key="3">
    <source>
        <dbReference type="Proteomes" id="UP000319848"/>
    </source>
</evidence>
<reference evidence="2 3" key="1">
    <citation type="journal article" date="2015" name="Stand. Genomic Sci.">
        <title>Genomic Encyclopedia of Bacterial and Archaeal Type Strains, Phase III: the genomes of soil and plant-associated and newly described type strains.</title>
        <authorList>
            <person name="Whitman W.B."/>
            <person name="Woyke T."/>
            <person name="Klenk H.P."/>
            <person name="Zhou Y."/>
            <person name="Lilburn T.G."/>
            <person name="Beck B.J."/>
            <person name="De Vos P."/>
            <person name="Vandamme P."/>
            <person name="Eisen J.A."/>
            <person name="Garrity G."/>
            <person name="Hugenholtz P."/>
            <person name="Kyrpides N.C."/>
        </authorList>
    </citation>
    <scope>NUCLEOTIDE SEQUENCE [LARGE SCALE GENOMIC DNA]</scope>
    <source>
        <strain evidence="2 3">CGMCC 1.7270</strain>
    </source>
</reference>
<dbReference type="RefSeq" id="WP_035118720.1">
    <property type="nucleotide sequence ID" value="NZ_AVBI01000024.1"/>
</dbReference>
<name>A0A562LVZ6_9FLAO</name>
<protein>
    <submittedName>
        <fullName evidence="2">Uncharacterized protein</fullName>
    </submittedName>
</protein>
<organism evidence="2 3">
    <name type="scientific">Flavobacterium cauense R2A-7</name>
    <dbReference type="NCBI Taxonomy" id="1341154"/>
    <lineage>
        <taxon>Bacteria</taxon>
        <taxon>Pseudomonadati</taxon>
        <taxon>Bacteroidota</taxon>
        <taxon>Flavobacteriia</taxon>
        <taxon>Flavobacteriales</taxon>
        <taxon>Flavobacteriaceae</taxon>
        <taxon>Flavobacterium</taxon>
    </lineage>
</organism>
<sequence length="60" mass="6994">MKTIYIILIFGLMGWAFYEQTKPVPNVFIQVIGVLAFFFLMMKLMSKVSSNNKDKEEEDV</sequence>
<proteinExistence type="predicted"/>
<accession>A0A562LVZ6</accession>
<comment type="caution">
    <text evidence="2">The sequence shown here is derived from an EMBL/GenBank/DDBJ whole genome shotgun (WGS) entry which is preliminary data.</text>
</comment>
<evidence type="ECO:0000313" key="2">
    <source>
        <dbReference type="EMBL" id="TWI11804.1"/>
    </source>
</evidence>
<dbReference type="Proteomes" id="UP000319848">
    <property type="component" value="Unassembled WGS sequence"/>
</dbReference>
<evidence type="ECO:0000256" key="1">
    <source>
        <dbReference type="SAM" id="Phobius"/>
    </source>
</evidence>
<dbReference type="OrthoDB" id="1449506at2"/>